<feature type="repeat" description="Cell wall-binding" evidence="2">
    <location>
        <begin position="59"/>
        <end position="78"/>
    </location>
</feature>
<organism evidence="3 4">
    <name type="scientific">Enterocloster asparagiformis</name>
    <dbReference type="NCBI Taxonomy" id="333367"/>
    <lineage>
        <taxon>Bacteria</taxon>
        <taxon>Bacillati</taxon>
        <taxon>Bacillota</taxon>
        <taxon>Clostridia</taxon>
        <taxon>Lachnospirales</taxon>
        <taxon>Lachnospiraceae</taxon>
        <taxon>Enterocloster</taxon>
    </lineage>
</organism>
<dbReference type="EMBL" id="QSBM01000001">
    <property type="protein sequence ID" value="RGX33303.1"/>
    <property type="molecule type" value="Genomic_DNA"/>
</dbReference>
<dbReference type="SUPFAM" id="SSF69360">
    <property type="entry name" value="Cell wall binding repeat"/>
    <property type="match status" value="1"/>
</dbReference>
<dbReference type="Gene3D" id="2.10.270.10">
    <property type="entry name" value="Cholin Binding"/>
    <property type="match status" value="1"/>
</dbReference>
<keyword evidence="1" id="KW-0677">Repeat</keyword>
<dbReference type="AlphaFoldDB" id="A0A413FM47"/>
<evidence type="ECO:0000313" key="4">
    <source>
        <dbReference type="Proteomes" id="UP000283880"/>
    </source>
</evidence>
<dbReference type="InterPro" id="IPR018337">
    <property type="entry name" value="Cell_wall/Cho-bd_repeat"/>
</dbReference>
<name>A0A413FM47_9FIRM</name>
<evidence type="ECO:0000256" key="1">
    <source>
        <dbReference type="ARBA" id="ARBA00022737"/>
    </source>
</evidence>
<sequence>MAAGVSVAADDGRTYERLTWELINGAWYAFGADGYAESGLIFDPDLGGTFYIDINTGMKTGWQMIDGKWYYFNPISDGKRGIMFTDAWIDGWYVDKDGIWNGEAKKD</sequence>
<reference evidence="3 4" key="1">
    <citation type="submission" date="2018-08" db="EMBL/GenBank/DDBJ databases">
        <title>A genome reference for cultivated species of the human gut microbiota.</title>
        <authorList>
            <person name="Zou Y."/>
            <person name="Xue W."/>
            <person name="Luo G."/>
        </authorList>
    </citation>
    <scope>NUCLEOTIDE SEQUENCE [LARGE SCALE GENOMIC DNA]</scope>
    <source>
        <strain evidence="3 4">AF04-15</strain>
    </source>
</reference>
<dbReference type="Proteomes" id="UP000283880">
    <property type="component" value="Unassembled WGS sequence"/>
</dbReference>
<comment type="caution">
    <text evidence="3">The sequence shown here is derived from an EMBL/GenBank/DDBJ whole genome shotgun (WGS) entry which is preliminary data.</text>
</comment>
<gene>
    <name evidence="3" type="ORF">DWV29_02845</name>
</gene>
<dbReference type="PROSITE" id="PS51170">
    <property type="entry name" value="CW"/>
    <property type="match status" value="1"/>
</dbReference>
<evidence type="ECO:0000256" key="2">
    <source>
        <dbReference type="PROSITE-ProRule" id="PRU00591"/>
    </source>
</evidence>
<dbReference type="Pfam" id="PF01473">
    <property type="entry name" value="Choline_bind_1"/>
    <property type="match status" value="2"/>
</dbReference>
<evidence type="ECO:0000313" key="3">
    <source>
        <dbReference type="EMBL" id="RGX33303.1"/>
    </source>
</evidence>
<protein>
    <submittedName>
        <fullName evidence="3">Uncharacterized protein</fullName>
    </submittedName>
</protein>
<accession>A0A413FM47</accession>
<dbReference type="OrthoDB" id="1912376at2"/>
<proteinExistence type="predicted"/>